<gene>
    <name evidence="3" type="ORF">FHS03_001622</name>
</gene>
<feature type="domain" description="AsmA" evidence="2">
    <location>
        <begin position="180"/>
        <end position="561"/>
    </location>
</feature>
<organism evidence="3 4">
    <name type="scientific">Pseudoduganella violacea</name>
    <dbReference type="NCBI Taxonomy" id="1715466"/>
    <lineage>
        <taxon>Bacteria</taxon>
        <taxon>Pseudomonadati</taxon>
        <taxon>Pseudomonadota</taxon>
        <taxon>Betaproteobacteria</taxon>
        <taxon>Burkholderiales</taxon>
        <taxon>Oxalobacteraceae</taxon>
        <taxon>Telluria group</taxon>
        <taxon>Pseudoduganella</taxon>
    </lineage>
</organism>
<evidence type="ECO:0000313" key="3">
    <source>
        <dbReference type="EMBL" id="MBB3118591.1"/>
    </source>
</evidence>
<protein>
    <recommendedName>
        <fullName evidence="2">AsmA domain-containing protein</fullName>
    </recommendedName>
</protein>
<accession>A0A7W5B8P6</accession>
<dbReference type="Pfam" id="PF05170">
    <property type="entry name" value="AsmA"/>
    <property type="match status" value="2"/>
</dbReference>
<name>A0A7W5B8P6_9BURK</name>
<feature type="region of interest" description="Disordered" evidence="1">
    <location>
        <begin position="657"/>
        <end position="685"/>
    </location>
</feature>
<dbReference type="PANTHER" id="PTHR30441:SF9">
    <property type="entry name" value="ASMA FAMILY PROTEIN YHJG"/>
    <property type="match status" value="1"/>
</dbReference>
<keyword evidence="4" id="KW-1185">Reference proteome</keyword>
<dbReference type="EMBL" id="JACHXD010000003">
    <property type="protein sequence ID" value="MBB3118591.1"/>
    <property type="molecule type" value="Genomic_DNA"/>
</dbReference>
<proteinExistence type="predicted"/>
<feature type="domain" description="AsmA" evidence="2">
    <location>
        <begin position="13"/>
        <end position="179"/>
    </location>
</feature>
<sequence length="685" mass="73388">MSLSRRTKLALAAGGVLLAVPAAALIVLYHYDWNRARPWLNEKVSAAIERPFAIRGNLALSWQRQPQELGWRGLVPWPHLLARDVHLGNPAPMLAAAAHSGDTVPADMASAAELSFSLNPLALLEQKITIPLLSFTAPQVYLQRTADGKNNWTFKRNPQSPWRLDLQRVVFSKGSVRLVDVPQKIDATAHLDTLAQDSQYGVSWRAEGRWNRQPVSGQGKAGAVLSLQGDQPFPLQGKAQVGLVHIAAEGTLTRPLQLAAIDFRLKVGGASMARLYALTGLVLPETPPFATEGRLRGTLAGQHSRWTYDQFTGRVGSSDIAGKLVYEQKQPRGHLSGTVQSKLLQFADLGPLIGADSNASKQARGLPAVQPSEKVLPVETFKTERWTSIDADVSYRAARIVRTEQLPISHLETEFHLRDGVLKLTPLNFDFAGGKLASTVTLDGSGRDAKNAIRADLAASARGIRLQELFPHLPQLQATVGVINADTKLSATGNSVATLLAQSNGELKTRISQGQISKLLLEQMGLNIGSIVLTKLVGDKQVKLNCLAGDFAVTDGLAQTRSFVVDTEDATVRISGAVSLDDERLDLTMKPDSKGLRIISLRSPIYVRGTFKHPDVDIDKGVLALRAGGAIALATLAAPVAALAPLISGGGSSDTPCGPLLAEAARKPVAPPPGKKLAPRPGIRN</sequence>
<dbReference type="InterPro" id="IPR007844">
    <property type="entry name" value="AsmA"/>
</dbReference>
<evidence type="ECO:0000259" key="2">
    <source>
        <dbReference type="Pfam" id="PF05170"/>
    </source>
</evidence>
<dbReference type="AlphaFoldDB" id="A0A7W5B8P6"/>
<dbReference type="RefSeq" id="WP_183440481.1">
    <property type="nucleotide sequence ID" value="NZ_JACHXD010000003.1"/>
</dbReference>
<dbReference type="GO" id="GO:0005886">
    <property type="term" value="C:plasma membrane"/>
    <property type="evidence" value="ECO:0007669"/>
    <property type="project" value="TreeGrafter"/>
</dbReference>
<comment type="caution">
    <text evidence="3">The sequence shown here is derived from an EMBL/GenBank/DDBJ whole genome shotgun (WGS) entry which is preliminary data.</text>
</comment>
<reference evidence="3 4" key="1">
    <citation type="submission" date="2020-08" db="EMBL/GenBank/DDBJ databases">
        <title>Genomic Encyclopedia of Type Strains, Phase III (KMG-III): the genomes of soil and plant-associated and newly described type strains.</title>
        <authorList>
            <person name="Whitman W."/>
        </authorList>
    </citation>
    <scope>NUCLEOTIDE SEQUENCE [LARGE SCALE GENOMIC DNA]</scope>
    <source>
        <strain evidence="3 4">CECT 8897</strain>
    </source>
</reference>
<dbReference type="PANTHER" id="PTHR30441">
    <property type="entry name" value="DUF748 DOMAIN-CONTAINING PROTEIN"/>
    <property type="match status" value="1"/>
</dbReference>
<dbReference type="GO" id="GO:0090313">
    <property type="term" value="P:regulation of protein targeting to membrane"/>
    <property type="evidence" value="ECO:0007669"/>
    <property type="project" value="TreeGrafter"/>
</dbReference>
<evidence type="ECO:0000313" key="4">
    <source>
        <dbReference type="Proteomes" id="UP000541535"/>
    </source>
</evidence>
<dbReference type="InterPro" id="IPR052894">
    <property type="entry name" value="AsmA-related"/>
</dbReference>
<dbReference type="Proteomes" id="UP000541535">
    <property type="component" value="Unassembled WGS sequence"/>
</dbReference>
<evidence type="ECO:0000256" key="1">
    <source>
        <dbReference type="SAM" id="MobiDB-lite"/>
    </source>
</evidence>